<evidence type="ECO:0000256" key="1">
    <source>
        <dbReference type="SAM" id="Phobius"/>
    </source>
</evidence>
<name>A0AAW2ZMC7_9EUKA</name>
<gene>
    <name evidence="2" type="ORF">AKO1_005463</name>
</gene>
<keyword evidence="1" id="KW-0812">Transmembrane</keyword>
<organism evidence="2 3">
    <name type="scientific">Acrasis kona</name>
    <dbReference type="NCBI Taxonomy" id="1008807"/>
    <lineage>
        <taxon>Eukaryota</taxon>
        <taxon>Discoba</taxon>
        <taxon>Heterolobosea</taxon>
        <taxon>Tetramitia</taxon>
        <taxon>Eutetramitia</taxon>
        <taxon>Acrasidae</taxon>
        <taxon>Acrasis</taxon>
    </lineage>
</organism>
<feature type="transmembrane region" description="Helical" evidence="1">
    <location>
        <begin position="339"/>
        <end position="357"/>
    </location>
</feature>
<keyword evidence="1" id="KW-1133">Transmembrane helix</keyword>
<dbReference type="EMBL" id="JAOPGA020001618">
    <property type="protein sequence ID" value="KAL0489930.1"/>
    <property type="molecule type" value="Genomic_DNA"/>
</dbReference>
<feature type="transmembrane region" description="Helical" evidence="1">
    <location>
        <begin position="276"/>
        <end position="298"/>
    </location>
</feature>
<keyword evidence="3" id="KW-1185">Reference proteome</keyword>
<feature type="transmembrane region" description="Helical" evidence="1">
    <location>
        <begin position="12"/>
        <end position="31"/>
    </location>
</feature>
<evidence type="ECO:0000313" key="2">
    <source>
        <dbReference type="EMBL" id="KAL0489930.1"/>
    </source>
</evidence>
<feature type="transmembrane region" description="Helical" evidence="1">
    <location>
        <begin position="76"/>
        <end position="95"/>
    </location>
</feature>
<dbReference type="AlphaFoldDB" id="A0AAW2ZMC7"/>
<evidence type="ECO:0000313" key="3">
    <source>
        <dbReference type="Proteomes" id="UP001431209"/>
    </source>
</evidence>
<sequence>MNTGSVESKVCQWLILSFTSICTAYCSFRFIQHCTNSPSTTTKEDLDGELEEPNTLFSKRDTHNYYAPRQNIIQRIILLLCTLNVTLTGLSYGFVHVLPNPGWLHITDVRSKGFYEMFTKFWLPIIVSKLLLTLISGLIYATVASWLIRVCFTDYQQRYKISLSIENEQEEVGSHFKHLKQKIYIVCCFLNKHLPFLLYLFFFAIICIELILTLCFQSELLISQTRRVFLYTTLNNLTTLLWSIVALIFLFNLVYRTEHIRLPYVSFVIAKRGKPVLPIFIVVGFTYILLNALTAHHVRPFSCLRLVFPFQEPYNLNCLPIARSELQSKDTYNLSSETMLWFLFFICIPTFTITHCFRPVPPVQTESLHLIQVVRPDPESSEEINDDTPYSRNYRHRSLSALICYLPSFPKLRRYSLDRPKL</sequence>
<comment type="caution">
    <text evidence="2">The sequence shown here is derived from an EMBL/GenBank/DDBJ whole genome shotgun (WGS) entry which is preliminary data.</text>
</comment>
<feature type="transmembrane region" description="Helical" evidence="1">
    <location>
        <begin position="196"/>
        <end position="217"/>
    </location>
</feature>
<proteinExistence type="predicted"/>
<accession>A0AAW2ZMC7</accession>
<feature type="transmembrane region" description="Helical" evidence="1">
    <location>
        <begin position="121"/>
        <end position="148"/>
    </location>
</feature>
<feature type="transmembrane region" description="Helical" evidence="1">
    <location>
        <begin position="237"/>
        <end position="255"/>
    </location>
</feature>
<reference evidence="2 3" key="1">
    <citation type="submission" date="2024-03" db="EMBL/GenBank/DDBJ databases">
        <title>The Acrasis kona genome and developmental transcriptomes reveal deep origins of eukaryotic multicellular pathways.</title>
        <authorList>
            <person name="Sheikh S."/>
            <person name="Fu C.-J."/>
            <person name="Brown M.W."/>
            <person name="Baldauf S.L."/>
        </authorList>
    </citation>
    <scope>NUCLEOTIDE SEQUENCE [LARGE SCALE GENOMIC DNA]</scope>
    <source>
        <strain evidence="2 3">ATCC MYA-3509</strain>
    </source>
</reference>
<dbReference type="Proteomes" id="UP001431209">
    <property type="component" value="Unassembled WGS sequence"/>
</dbReference>
<protein>
    <submittedName>
        <fullName evidence="2">Uncharacterized protein</fullName>
    </submittedName>
</protein>
<keyword evidence="1" id="KW-0472">Membrane</keyword>